<dbReference type="Proteomes" id="UP001165121">
    <property type="component" value="Unassembled WGS sequence"/>
</dbReference>
<proteinExistence type="inferred from homology"/>
<gene>
    <name evidence="4" type="ORF">Pfra01_002209300</name>
</gene>
<dbReference type="GO" id="GO:0051015">
    <property type="term" value="F:actin filament binding"/>
    <property type="evidence" value="ECO:0007669"/>
    <property type="project" value="TreeGrafter"/>
</dbReference>
<comment type="caution">
    <text evidence="4">The sequence shown here is derived from an EMBL/GenBank/DDBJ whole genome shotgun (WGS) entry which is preliminary data.</text>
</comment>
<keyword evidence="5" id="KW-1185">Reference proteome</keyword>
<dbReference type="Gene3D" id="3.30.1140.60">
    <property type="entry name" value="F-actin capping protein, alpha subunit"/>
    <property type="match status" value="1"/>
</dbReference>
<evidence type="ECO:0000256" key="3">
    <source>
        <dbReference type="RuleBase" id="RU365077"/>
    </source>
</evidence>
<dbReference type="InterPro" id="IPR002189">
    <property type="entry name" value="CapZ_alpha"/>
</dbReference>
<name>A0A9W6Y4U2_9STRA</name>
<dbReference type="InterPro" id="IPR037282">
    <property type="entry name" value="CapZ_alpha/beta"/>
</dbReference>
<dbReference type="Pfam" id="PF01267">
    <property type="entry name" value="F-actin_cap_A"/>
    <property type="match status" value="2"/>
</dbReference>
<sequence>MAEEWAYEEASDEEKLQIAQRFLLASPPGQIHEVLRDVAKLVPAHVLPDGALRGALHAYNVKNCVPVDVPDADYKVCMLLLPPSLWEFIEEPARGDAKRGGWKDGGPDILGTAGVYVVGTKIVVNLCTERINLRNFWGGRWKSRWEVDLTANPAKVKGTIQLHVHYFENGNLQLQSSKDIEEEITVERVGGLGDALLRVMKEAEDDLQTNLEDMYINMSEETFKEMRRVMPGTLCFISI</sequence>
<dbReference type="OrthoDB" id="340550at2759"/>
<organism evidence="4 5">
    <name type="scientific">Phytophthora fragariaefolia</name>
    <dbReference type="NCBI Taxonomy" id="1490495"/>
    <lineage>
        <taxon>Eukaryota</taxon>
        <taxon>Sar</taxon>
        <taxon>Stramenopiles</taxon>
        <taxon>Oomycota</taxon>
        <taxon>Peronosporomycetes</taxon>
        <taxon>Peronosporales</taxon>
        <taxon>Peronosporaceae</taxon>
        <taxon>Phytophthora</taxon>
    </lineage>
</organism>
<dbReference type="PANTHER" id="PTHR10653:SF0">
    <property type="entry name" value="F-ACTIN-CAPPING PROTEIN SUBUNIT ALPHA"/>
    <property type="match status" value="1"/>
</dbReference>
<dbReference type="InterPro" id="IPR042276">
    <property type="entry name" value="CapZ_alpha/beta_2"/>
</dbReference>
<dbReference type="PRINTS" id="PR00191">
    <property type="entry name" value="FACTINCAPA"/>
</dbReference>
<reference evidence="4" key="1">
    <citation type="submission" date="2023-04" db="EMBL/GenBank/DDBJ databases">
        <title>Phytophthora fragariaefolia NBRC 109709.</title>
        <authorList>
            <person name="Ichikawa N."/>
            <person name="Sato H."/>
            <person name="Tonouchi N."/>
        </authorList>
    </citation>
    <scope>NUCLEOTIDE SEQUENCE</scope>
    <source>
        <strain evidence="4">NBRC 109709</strain>
    </source>
</reference>
<evidence type="ECO:0000256" key="2">
    <source>
        <dbReference type="ARBA" id="ARBA00023203"/>
    </source>
</evidence>
<dbReference type="GO" id="GO:0051016">
    <property type="term" value="P:barbed-end actin filament capping"/>
    <property type="evidence" value="ECO:0007669"/>
    <property type="project" value="UniProtKB-UniRule"/>
</dbReference>
<accession>A0A9W6Y4U2</accession>
<dbReference type="GO" id="GO:0008290">
    <property type="term" value="C:F-actin capping protein complex"/>
    <property type="evidence" value="ECO:0007669"/>
    <property type="project" value="UniProtKB-UniRule"/>
</dbReference>
<dbReference type="PANTHER" id="PTHR10653">
    <property type="entry name" value="F-ACTIN-CAPPING PROTEIN SUBUNIT ALPHA"/>
    <property type="match status" value="1"/>
</dbReference>
<evidence type="ECO:0000313" key="5">
    <source>
        <dbReference type="Proteomes" id="UP001165121"/>
    </source>
</evidence>
<dbReference type="InterPro" id="IPR042489">
    <property type="entry name" value="CapZ_alpha_1"/>
</dbReference>
<dbReference type="EMBL" id="BSXT01003277">
    <property type="protein sequence ID" value="GMF53428.1"/>
    <property type="molecule type" value="Genomic_DNA"/>
</dbReference>
<keyword evidence="2 3" id="KW-0009">Actin-binding</keyword>
<dbReference type="AlphaFoldDB" id="A0A9W6Y4U2"/>
<dbReference type="SUPFAM" id="SSF90096">
    <property type="entry name" value="Subunits of heterodimeric actin filament capping protein Capz"/>
    <property type="match status" value="1"/>
</dbReference>
<protein>
    <recommendedName>
        <fullName evidence="3">F-actin-capping protein subunit alpha</fullName>
    </recommendedName>
</protein>
<dbReference type="GO" id="GO:0030036">
    <property type="term" value="P:actin cytoskeleton organization"/>
    <property type="evidence" value="ECO:0007669"/>
    <property type="project" value="TreeGrafter"/>
</dbReference>
<keyword evidence="1 3" id="KW-0117">Actin capping</keyword>
<dbReference type="GO" id="GO:0030863">
    <property type="term" value="C:cortical cytoskeleton"/>
    <property type="evidence" value="ECO:0007669"/>
    <property type="project" value="TreeGrafter"/>
</dbReference>
<comment type="subunit">
    <text evidence="3">Heterodimer of an alpha and a beta subunit.</text>
</comment>
<comment type="similarity">
    <text evidence="3">Belongs to the F-actin-capping protein alpha subunit family.</text>
</comment>
<comment type="function">
    <text evidence="3">F-actin-capping proteins bind in a Ca(2+)-independent manner to the fast growing ends of actin filaments (barbed end) thereby blocking the exchange of subunits at these ends. Unlike other capping proteins (such as gelsolin and severin), these proteins do not sever actin filaments.</text>
</comment>
<evidence type="ECO:0000256" key="1">
    <source>
        <dbReference type="ARBA" id="ARBA00022467"/>
    </source>
</evidence>
<dbReference type="Gene3D" id="3.90.1150.210">
    <property type="entry name" value="F-actin capping protein, beta subunit"/>
    <property type="match status" value="1"/>
</dbReference>
<evidence type="ECO:0000313" key="4">
    <source>
        <dbReference type="EMBL" id="GMF53428.1"/>
    </source>
</evidence>